<keyword evidence="3" id="KW-1185">Reference proteome</keyword>
<gene>
    <name evidence="2" type="ORF">FGG08_003837</name>
</gene>
<dbReference type="OrthoDB" id="10037289at2759"/>
<organism evidence="2 3">
    <name type="scientific">Glutinoglossum americanum</name>
    <dbReference type="NCBI Taxonomy" id="1670608"/>
    <lineage>
        <taxon>Eukaryota</taxon>
        <taxon>Fungi</taxon>
        <taxon>Dikarya</taxon>
        <taxon>Ascomycota</taxon>
        <taxon>Pezizomycotina</taxon>
        <taxon>Geoglossomycetes</taxon>
        <taxon>Geoglossales</taxon>
        <taxon>Geoglossaceae</taxon>
        <taxon>Glutinoglossum</taxon>
    </lineage>
</organism>
<feature type="compositionally biased region" description="Basic and acidic residues" evidence="1">
    <location>
        <begin position="72"/>
        <end position="87"/>
    </location>
</feature>
<feature type="compositionally biased region" description="Basic and acidic residues" evidence="1">
    <location>
        <begin position="39"/>
        <end position="49"/>
    </location>
</feature>
<accession>A0A9P8KXN4</accession>
<proteinExistence type="predicted"/>
<protein>
    <submittedName>
        <fullName evidence="2">Uncharacterized protein</fullName>
    </submittedName>
</protein>
<name>A0A9P8KXN4_9PEZI</name>
<feature type="compositionally biased region" description="Acidic residues" evidence="1">
    <location>
        <begin position="163"/>
        <end position="178"/>
    </location>
</feature>
<feature type="compositionally biased region" description="Basic and acidic residues" evidence="1">
    <location>
        <begin position="96"/>
        <end position="108"/>
    </location>
</feature>
<evidence type="ECO:0000313" key="3">
    <source>
        <dbReference type="Proteomes" id="UP000698800"/>
    </source>
</evidence>
<comment type="caution">
    <text evidence="2">The sequence shown here is derived from an EMBL/GenBank/DDBJ whole genome shotgun (WGS) entry which is preliminary data.</text>
</comment>
<feature type="region of interest" description="Disordered" evidence="1">
    <location>
        <begin position="1"/>
        <end position="190"/>
    </location>
</feature>
<evidence type="ECO:0000256" key="1">
    <source>
        <dbReference type="SAM" id="MobiDB-lite"/>
    </source>
</evidence>
<reference evidence="2" key="1">
    <citation type="submission" date="2021-03" db="EMBL/GenBank/DDBJ databases">
        <title>Comparative genomics and phylogenomic investigation of the class Geoglossomycetes provide insights into ecological specialization and systematics.</title>
        <authorList>
            <person name="Melie T."/>
            <person name="Pirro S."/>
            <person name="Miller A.N."/>
            <person name="Quandt A."/>
        </authorList>
    </citation>
    <scope>NUCLEOTIDE SEQUENCE</scope>
    <source>
        <strain evidence="2">GBOQ0MN5Z8</strain>
    </source>
</reference>
<sequence length="444" mass="48710">MTRPKRGLSEADANTRVKAARTGKAEKTETNTAAVKKVVTKETKIEKTPAGKKIATGKKGASETKATTRSKPKADKTRTDTGEKAAAEKNAPAKKTSTEKTGRNRTDKTAGAAESSGKDRGSAKKVTSTRAAASKPKESGKATNPTTEWITYCHPSWDRGPDDDSSGDENEDEDEDEDGSPHSPNCKCKKPLSENPDWPWVVSKDGFALALKWQKEQMKRCQDAFDVYLYNDYNGYGIAEVVDGILAALDRELTKKRVAPMKLWAQLEGMAIFLVTDVNEWFGCDDPDGVDARIRLIGNGLLSALSLLESRNLLNPATTTIKNISMTLALFLTFANDWYEIAEDERGSAAWKTKVVALAKKRGVEIKGPKGIEDIVRGIENEEEDGGEGEQKEESWAEEFSTFKEQHGTAFGPDGRAVKFGGNYYDLTKVPKKELDAMRMGYGY</sequence>
<dbReference type="EMBL" id="JAGHQL010000071">
    <property type="protein sequence ID" value="KAH0541674.1"/>
    <property type="molecule type" value="Genomic_DNA"/>
</dbReference>
<evidence type="ECO:0000313" key="2">
    <source>
        <dbReference type="EMBL" id="KAH0541674.1"/>
    </source>
</evidence>
<dbReference type="AlphaFoldDB" id="A0A9P8KXN4"/>
<dbReference type="Proteomes" id="UP000698800">
    <property type="component" value="Unassembled WGS sequence"/>
</dbReference>